<keyword evidence="1" id="KW-0812">Transmembrane</keyword>
<evidence type="ECO:0000313" key="3">
    <source>
        <dbReference type="Proteomes" id="UP000218231"/>
    </source>
</evidence>
<reference evidence="2 3" key="1">
    <citation type="journal article" date="2017" name="Curr. Biol.">
        <title>Genome architecture and evolution of a unichromosomal asexual nematode.</title>
        <authorList>
            <person name="Fradin H."/>
            <person name="Zegar C."/>
            <person name="Gutwein M."/>
            <person name="Lucas J."/>
            <person name="Kovtun M."/>
            <person name="Corcoran D."/>
            <person name="Baugh L.R."/>
            <person name="Kiontke K."/>
            <person name="Gunsalus K."/>
            <person name="Fitch D.H."/>
            <person name="Piano F."/>
        </authorList>
    </citation>
    <scope>NUCLEOTIDE SEQUENCE [LARGE SCALE GENOMIC DNA]</scope>
    <source>
        <strain evidence="2">PF1309</strain>
    </source>
</reference>
<keyword evidence="1" id="KW-1133">Transmembrane helix</keyword>
<sequence>MGSPRHQVGEGALVGAWLSSYGCCVKIVLIWIGKMAPYRMFYSTSPGKMWPFVCHQKHPLGFLPSAVRILLKPDEQLCRGHLIQFLQPTIKLLNCPATACFDPCRRQPPMPGQWLPASGRTALEVVRPIPPMQPVPA</sequence>
<evidence type="ECO:0000256" key="1">
    <source>
        <dbReference type="SAM" id="Phobius"/>
    </source>
</evidence>
<keyword evidence="3" id="KW-1185">Reference proteome</keyword>
<gene>
    <name evidence="2" type="ORF">WR25_22852</name>
</gene>
<name>A0A2A2M3H5_9BILA</name>
<accession>A0A2A2M3H5</accession>
<dbReference type="PROSITE" id="PS51257">
    <property type="entry name" value="PROKAR_LIPOPROTEIN"/>
    <property type="match status" value="1"/>
</dbReference>
<organism evidence="2 3">
    <name type="scientific">Diploscapter pachys</name>
    <dbReference type="NCBI Taxonomy" id="2018661"/>
    <lineage>
        <taxon>Eukaryota</taxon>
        <taxon>Metazoa</taxon>
        <taxon>Ecdysozoa</taxon>
        <taxon>Nematoda</taxon>
        <taxon>Chromadorea</taxon>
        <taxon>Rhabditida</taxon>
        <taxon>Rhabditina</taxon>
        <taxon>Rhabditomorpha</taxon>
        <taxon>Rhabditoidea</taxon>
        <taxon>Rhabditidae</taxon>
        <taxon>Diploscapter</taxon>
    </lineage>
</organism>
<comment type="caution">
    <text evidence="2">The sequence shown here is derived from an EMBL/GenBank/DDBJ whole genome shotgun (WGS) entry which is preliminary data.</text>
</comment>
<dbReference type="Proteomes" id="UP000218231">
    <property type="component" value="Unassembled WGS sequence"/>
</dbReference>
<feature type="transmembrane region" description="Helical" evidence="1">
    <location>
        <begin position="12"/>
        <end position="32"/>
    </location>
</feature>
<dbReference type="AlphaFoldDB" id="A0A2A2M3H5"/>
<evidence type="ECO:0000313" key="2">
    <source>
        <dbReference type="EMBL" id="PAV92998.1"/>
    </source>
</evidence>
<proteinExistence type="predicted"/>
<dbReference type="EMBL" id="LIAE01005826">
    <property type="protein sequence ID" value="PAV92998.1"/>
    <property type="molecule type" value="Genomic_DNA"/>
</dbReference>
<keyword evidence="1" id="KW-0472">Membrane</keyword>
<protein>
    <submittedName>
        <fullName evidence="2">Uncharacterized protein</fullName>
    </submittedName>
</protein>